<sequence>MYNAFDEVPALTLLPTSSLELIRSSMSARSCLFTLSSSSLASSASSSARVMDRALVSFSRASASARSRSSAKRDYRNNGGPCTARASEETPPTHGSPPPPTGLHPHESPPPPAGDDLPLVVQVHGEVVQLLLQTGLRLLHLLKSDGLLFQSQARQLKSVLLLLQLADATAVVQFLTRLLLEQLLKKVYLSWMADTLSNSVWMERNRGGARLPMQLIGRPPLCSDRYVHLQLVRSLGQFPLGPLALRDSGHDLLQLSLHFLPLVLRLHLGLLQTFDLADQLLVDTLLALLCLLQVGLELDTINNKHQ</sequence>
<protein>
    <submittedName>
        <fullName evidence="2">Uncharacterized protein</fullName>
    </submittedName>
</protein>
<feature type="region of interest" description="Disordered" evidence="1">
    <location>
        <begin position="67"/>
        <end position="118"/>
    </location>
</feature>
<accession>A0A4Z2H0G4</accession>
<dbReference type="AlphaFoldDB" id="A0A4Z2H0G4"/>
<organism evidence="2 3">
    <name type="scientific">Liparis tanakae</name>
    <name type="common">Tanaka's snailfish</name>
    <dbReference type="NCBI Taxonomy" id="230148"/>
    <lineage>
        <taxon>Eukaryota</taxon>
        <taxon>Metazoa</taxon>
        <taxon>Chordata</taxon>
        <taxon>Craniata</taxon>
        <taxon>Vertebrata</taxon>
        <taxon>Euteleostomi</taxon>
        <taxon>Actinopterygii</taxon>
        <taxon>Neopterygii</taxon>
        <taxon>Teleostei</taxon>
        <taxon>Neoteleostei</taxon>
        <taxon>Acanthomorphata</taxon>
        <taxon>Eupercaria</taxon>
        <taxon>Perciformes</taxon>
        <taxon>Cottioidei</taxon>
        <taxon>Cottales</taxon>
        <taxon>Liparidae</taxon>
        <taxon>Liparis</taxon>
    </lineage>
</organism>
<reference evidence="2 3" key="1">
    <citation type="submission" date="2019-03" db="EMBL/GenBank/DDBJ databases">
        <title>First draft genome of Liparis tanakae, snailfish: a comprehensive survey of snailfish specific genes.</title>
        <authorList>
            <person name="Kim W."/>
            <person name="Song I."/>
            <person name="Jeong J.-H."/>
            <person name="Kim D."/>
            <person name="Kim S."/>
            <person name="Ryu S."/>
            <person name="Song J.Y."/>
            <person name="Lee S.K."/>
        </authorList>
    </citation>
    <scope>NUCLEOTIDE SEQUENCE [LARGE SCALE GENOMIC DNA]</scope>
    <source>
        <tissue evidence="2">Muscle</tissue>
    </source>
</reference>
<proteinExistence type="predicted"/>
<dbReference type="EMBL" id="SRLO01000375">
    <property type="protein sequence ID" value="TNN58553.1"/>
    <property type="molecule type" value="Genomic_DNA"/>
</dbReference>
<comment type="caution">
    <text evidence="2">The sequence shown here is derived from an EMBL/GenBank/DDBJ whole genome shotgun (WGS) entry which is preliminary data.</text>
</comment>
<feature type="compositionally biased region" description="Pro residues" evidence="1">
    <location>
        <begin position="94"/>
        <end position="113"/>
    </location>
</feature>
<evidence type="ECO:0000313" key="2">
    <source>
        <dbReference type="EMBL" id="TNN58553.1"/>
    </source>
</evidence>
<name>A0A4Z2H0G4_9TELE</name>
<gene>
    <name evidence="2" type="ORF">EYF80_031173</name>
</gene>
<dbReference type="Proteomes" id="UP000314294">
    <property type="component" value="Unassembled WGS sequence"/>
</dbReference>
<keyword evidence="3" id="KW-1185">Reference proteome</keyword>
<evidence type="ECO:0000256" key="1">
    <source>
        <dbReference type="SAM" id="MobiDB-lite"/>
    </source>
</evidence>
<evidence type="ECO:0000313" key="3">
    <source>
        <dbReference type="Proteomes" id="UP000314294"/>
    </source>
</evidence>